<evidence type="ECO:0000313" key="1">
    <source>
        <dbReference type="EMBL" id="MCU6743138.1"/>
    </source>
</evidence>
<reference evidence="1 2" key="1">
    <citation type="journal article" date="2021" name="ISME Commun">
        <title>Automated analysis of genomic sequences facilitates high-throughput and comprehensive description of bacteria.</title>
        <authorList>
            <person name="Hitch T.C.A."/>
        </authorList>
    </citation>
    <scope>NUCLEOTIDE SEQUENCE [LARGE SCALE GENOMIC DNA]</scope>
    <source>
        <strain evidence="1 2">Sanger_18</strain>
    </source>
</reference>
<dbReference type="GO" id="GO:0016779">
    <property type="term" value="F:nucleotidyltransferase activity"/>
    <property type="evidence" value="ECO:0007669"/>
    <property type="project" value="UniProtKB-KW"/>
</dbReference>
<keyword evidence="2" id="KW-1185">Reference proteome</keyword>
<name>A0ABT2SYS0_9FIRM</name>
<keyword evidence="1" id="KW-0548">Nucleotidyltransferase</keyword>
<dbReference type="InterPro" id="IPR029044">
    <property type="entry name" value="Nucleotide-diphossugar_trans"/>
</dbReference>
<comment type="caution">
    <text evidence="1">The sequence shown here is derived from an EMBL/GenBank/DDBJ whole genome shotgun (WGS) entry which is preliminary data.</text>
</comment>
<dbReference type="SUPFAM" id="SSF53448">
    <property type="entry name" value="Nucleotide-diphospho-sugar transferases"/>
    <property type="match status" value="1"/>
</dbReference>
<dbReference type="InterPro" id="IPR050793">
    <property type="entry name" value="CMP-NeuNAc_synthase"/>
</dbReference>
<dbReference type="PANTHER" id="PTHR21485:SF6">
    <property type="entry name" value="N-ACYLNEURAMINATE CYTIDYLYLTRANSFERASE-RELATED"/>
    <property type="match status" value="1"/>
</dbReference>
<gene>
    <name evidence="1" type="primary">pseF</name>
    <name evidence="1" type="ORF">OCV77_01225</name>
</gene>
<sequence length="233" mass="26153">MQGKSLAIITARGGSKRIPRKNIKEFCGRPILCYSIEAALSSEAFDEVMVSTDDPEIAGIAMKAGASVPFFRSAEMSGDYASTDEVIMEVLKEYEKNGLFFDRFCCIYPTAPFLTGRRLKSAMDLLNEADSCMPVVPFSYPPQRGLLIAENGCLVRQFPEYATARSQDLPKVYHDCGQFYACRTKPFMEAGTTDVENLIPLILSEMEVQDIDTPEDWEIAEIKYRRLFSNDTD</sequence>
<proteinExistence type="predicted"/>
<protein>
    <submittedName>
        <fullName evidence="1">Pseudaminic acid cytidylyltransferase</fullName>
        <ecNumber evidence="1">2.7.7.81</ecNumber>
    </submittedName>
</protein>
<evidence type="ECO:0000313" key="2">
    <source>
        <dbReference type="Proteomes" id="UP001652432"/>
    </source>
</evidence>
<dbReference type="EMBL" id="JAOQKJ010000001">
    <property type="protein sequence ID" value="MCU6743138.1"/>
    <property type="molecule type" value="Genomic_DNA"/>
</dbReference>
<dbReference type="Proteomes" id="UP001652432">
    <property type="component" value="Unassembled WGS sequence"/>
</dbReference>
<dbReference type="InterPro" id="IPR020039">
    <property type="entry name" value="PseF"/>
</dbReference>
<dbReference type="RefSeq" id="WP_262572573.1">
    <property type="nucleotide sequence ID" value="NZ_JAOQKJ010000001.1"/>
</dbReference>
<dbReference type="PANTHER" id="PTHR21485">
    <property type="entry name" value="HAD SUPERFAMILY MEMBERS CMAS AND KDSC"/>
    <property type="match status" value="1"/>
</dbReference>
<dbReference type="Gene3D" id="3.90.550.10">
    <property type="entry name" value="Spore Coat Polysaccharide Biosynthesis Protein SpsA, Chain A"/>
    <property type="match status" value="1"/>
</dbReference>
<dbReference type="Pfam" id="PF02348">
    <property type="entry name" value="CTP_transf_3"/>
    <property type="match status" value="1"/>
</dbReference>
<dbReference type="EC" id="2.7.7.81" evidence="1"/>
<keyword evidence="1" id="KW-0808">Transferase</keyword>
<dbReference type="InterPro" id="IPR003329">
    <property type="entry name" value="Cytidylyl_trans"/>
</dbReference>
<accession>A0ABT2SYS0</accession>
<dbReference type="NCBIfam" id="TIGR03584">
    <property type="entry name" value="PseF"/>
    <property type="match status" value="1"/>
</dbReference>
<dbReference type="CDD" id="cd02513">
    <property type="entry name" value="CMP-NeuAc_Synthase"/>
    <property type="match status" value="1"/>
</dbReference>
<organism evidence="1 2">
    <name type="scientific">Suilimivivens aceti</name>
    <dbReference type="NCBI Taxonomy" id="2981774"/>
    <lineage>
        <taxon>Bacteria</taxon>
        <taxon>Bacillati</taxon>
        <taxon>Bacillota</taxon>
        <taxon>Clostridia</taxon>
        <taxon>Lachnospirales</taxon>
        <taxon>Lachnospiraceae</taxon>
        <taxon>Suilimivivens</taxon>
    </lineage>
</organism>